<gene>
    <name evidence="1" type="ORF">SDC9_164029</name>
</gene>
<reference evidence="1" key="1">
    <citation type="submission" date="2019-08" db="EMBL/GenBank/DDBJ databases">
        <authorList>
            <person name="Kucharzyk K."/>
            <person name="Murdoch R.W."/>
            <person name="Higgins S."/>
            <person name="Loffler F."/>
        </authorList>
    </citation>
    <scope>NUCLEOTIDE SEQUENCE</scope>
</reference>
<accession>A0A645FXR3</accession>
<dbReference type="AlphaFoldDB" id="A0A645FXR3"/>
<dbReference type="EMBL" id="VSSQ01063683">
    <property type="protein sequence ID" value="MPN16684.1"/>
    <property type="molecule type" value="Genomic_DNA"/>
</dbReference>
<organism evidence="1">
    <name type="scientific">bioreactor metagenome</name>
    <dbReference type="NCBI Taxonomy" id="1076179"/>
    <lineage>
        <taxon>unclassified sequences</taxon>
        <taxon>metagenomes</taxon>
        <taxon>ecological metagenomes</taxon>
    </lineage>
</organism>
<proteinExistence type="predicted"/>
<sequence length="85" mass="9701">MDYIILVYNGNLYVSQRENAQEAISDLYDYVGGKIDSKFFRSIVMKLTIEETTAIYDKLSSEAPLNAVYTGCNKLYERKGNESDI</sequence>
<comment type="caution">
    <text evidence="1">The sequence shown here is derived from an EMBL/GenBank/DDBJ whole genome shotgun (WGS) entry which is preliminary data.</text>
</comment>
<protein>
    <submittedName>
        <fullName evidence="1">Uncharacterized protein</fullName>
    </submittedName>
</protein>
<evidence type="ECO:0000313" key="1">
    <source>
        <dbReference type="EMBL" id="MPN16684.1"/>
    </source>
</evidence>
<name>A0A645FXR3_9ZZZZ</name>